<name>A0A2G3A047_CAPAN</name>
<sequence>MSSHPPPPQQPPSSHTQPKPTSFPDVIFTAFSLFVIFSSSNPTSSFLRKFTPIVSFPLNPRRFLKIPTMSTPSSTNLRSPMHRFPNPQSLSDWLRPRMPADSFASWGVKPGTKNVNNLWLELSEGETLLADSTPPVRTVEVMVVKVIGKDNKVLVESHQELSNGVVRHRCRPLSEKMKPGETLEDAVFRAVKEELGSVVGGEVRENGIVKILPNSYTKKVEERVSASYPGLPACYVLHTVEAAVDGLPEEEFCTEEADEYGGDLSGRMIADGAVSCKKHYWKWVDADSL</sequence>
<dbReference type="Gramene" id="PHT87605">
    <property type="protein sequence ID" value="PHT87605"/>
    <property type="gene ID" value="T459_09711"/>
</dbReference>
<evidence type="ECO:0000313" key="2">
    <source>
        <dbReference type="EMBL" id="PHT87605.1"/>
    </source>
</evidence>
<keyword evidence="3" id="KW-1185">Reference proteome</keyword>
<reference evidence="2 3" key="1">
    <citation type="journal article" date="2014" name="Nat. Genet.">
        <title>Genome sequence of the hot pepper provides insights into the evolution of pungency in Capsicum species.</title>
        <authorList>
            <person name="Kim S."/>
            <person name="Park M."/>
            <person name="Yeom S.I."/>
            <person name="Kim Y.M."/>
            <person name="Lee J.M."/>
            <person name="Lee H.A."/>
            <person name="Seo E."/>
            <person name="Choi J."/>
            <person name="Cheong K."/>
            <person name="Kim K.T."/>
            <person name="Jung K."/>
            <person name="Lee G.W."/>
            <person name="Oh S.K."/>
            <person name="Bae C."/>
            <person name="Kim S.B."/>
            <person name="Lee H.Y."/>
            <person name="Kim S.Y."/>
            <person name="Kim M.S."/>
            <person name="Kang B.C."/>
            <person name="Jo Y.D."/>
            <person name="Yang H.B."/>
            <person name="Jeong H.J."/>
            <person name="Kang W.H."/>
            <person name="Kwon J.K."/>
            <person name="Shin C."/>
            <person name="Lim J.Y."/>
            <person name="Park J.H."/>
            <person name="Huh J.H."/>
            <person name="Kim J.S."/>
            <person name="Kim B.D."/>
            <person name="Cohen O."/>
            <person name="Paran I."/>
            <person name="Suh M.C."/>
            <person name="Lee S.B."/>
            <person name="Kim Y.K."/>
            <person name="Shin Y."/>
            <person name="Noh S.J."/>
            <person name="Park J."/>
            <person name="Seo Y.S."/>
            <person name="Kwon S.Y."/>
            <person name="Kim H.A."/>
            <person name="Park J.M."/>
            <person name="Kim H.J."/>
            <person name="Choi S.B."/>
            <person name="Bosland P.W."/>
            <person name="Reeves G."/>
            <person name="Jo S.H."/>
            <person name="Lee B.W."/>
            <person name="Cho H.T."/>
            <person name="Choi H.S."/>
            <person name="Lee M.S."/>
            <person name="Yu Y."/>
            <person name="Do Choi Y."/>
            <person name="Park B.S."/>
            <person name="van Deynze A."/>
            <person name="Ashrafi H."/>
            <person name="Hill T."/>
            <person name="Kim W.T."/>
            <person name="Pai H.S."/>
            <person name="Ahn H.K."/>
            <person name="Yeam I."/>
            <person name="Giovannoni J.J."/>
            <person name="Rose J.K."/>
            <person name="Sorensen I."/>
            <person name="Lee S.J."/>
            <person name="Kim R.W."/>
            <person name="Choi I.Y."/>
            <person name="Choi B.S."/>
            <person name="Lim J.S."/>
            <person name="Lee Y.H."/>
            <person name="Choi D."/>
        </authorList>
    </citation>
    <scope>NUCLEOTIDE SEQUENCE [LARGE SCALE GENOMIC DNA]</scope>
    <source>
        <strain evidence="3">cv. CM334</strain>
    </source>
</reference>
<dbReference type="OMA" id="GDFCTYE"/>
<evidence type="ECO:0000313" key="3">
    <source>
        <dbReference type="Proteomes" id="UP000222542"/>
    </source>
</evidence>
<gene>
    <name evidence="2" type="ORF">T459_09711</name>
</gene>
<proteinExistence type="predicted"/>
<dbReference type="SUPFAM" id="SSF55811">
    <property type="entry name" value="Nudix"/>
    <property type="match status" value="1"/>
</dbReference>
<organism evidence="2 3">
    <name type="scientific">Capsicum annuum</name>
    <name type="common">Capsicum pepper</name>
    <dbReference type="NCBI Taxonomy" id="4072"/>
    <lineage>
        <taxon>Eukaryota</taxon>
        <taxon>Viridiplantae</taxon>
        <taxon>Streptophyta</taxon>
        <taxon>Embryophyta</taxon>
        <taxon>Tracheophyta</taxon>
        <taxon>Spermatophyta</taxon>
        <taxon>Magnoliopsida</taxon>
        <taxon>eudicotyledons</taxon>
        <taxon>Gunneridae</taxon>
        <taxon>Pentapetalae</taxon>
        <taxon>asterids</taxon>
        <taxon>lamiids</taxon>
        <taxon>Solanales</taxon>
        <taxon>Solanaceae</taxon>
        <taxon>Solanoideae</taxon>
        <taxon>Capsiceae</taxon>
        <taxon>Capsicum</taxon>
    </lineage>
</organism>
<protein>
    <recommendedName>
        <fullName evidence="4">Nudix hydrolase domain-containing protein</fullName>
    </recommendedName>
</protein>
<accession>A0A2G3A047</accession>
<evidence type="ECO:0008006" key="4">
    <source>
        <dbReference type="Google" id="ProtNLM"/>
    </source>
</evidence>
<feature type="region of interest" description="Disordered" evidence="1">
    <location>
        <begin position="1"/>
        <end position="20"/>
    </location>
</feature>
<evidence type="ECO:0000256" key="1">
    <source>
        <dbReference type="SAM" id="MobiDB-lite"/>
    </source>
</evidence>
<dbReference type="InterPro" id="IPR015797">
    <property type="entry name" value="NUDIX_hydrolase-like_dom_sf"/>
</dbReference>
<comment type="caution">
    <text evidence="2">The sequence shown here is derived from an EMBL/GenBank/DDBJ whole genome shotgun (WGS) entry which is preliminary data.</text>
</comment>
<dbReference type="PANTHER" id="PTHR36395">
    <property type="entry name" value="RING-H2 ZINC FINGER PROTEIN"/>
    <property type="match status" value="1"/>
</dbReference>
<feature type="compositionally biased region" description="Pro residues" evidence="1">
    <location>
        <begin position="1"/>
        <end position="11"/>
    </location>
</feature>
<dbReference type="EMBL" id="AYRZ02000003">
    <property type="protein sequence ID" value="PHT87605.1"/>
    <property type="molecule type" value="Genomic_DNA"/>
</dbReference>
<dbReference type="AlphaFoldDB" id="A0A2G3A047"/>
<dbReference type="Proteomes" id="UP000222542">
    <property type="component" value="Unassembled WGS sequence"/>
</dbReference>
<reference evidence="2 3" key="2">
    <citation type="journal article" date="2017" name="Genome Biol.">
        <title>New reference genome sequences of hot pepper reveal the massive evolution of plant disease-resistance genes by retroduplication.</title>
        <authorList>
            <person name="Kim S."/>
            <person name="Park J."/>
            <person name="Yeom S.I."/>
            <person name="Kim Y.M."/>
            <person name="Seo E."/>
            <person name="Kim K.T."/>
            <person name="Kim M.S."/>
            <person name="Lee J.M."/>
            <person name="Cheong K."/>
            <person name="Shin H.S."/>
            <person name="Kim S.B."/>
            <person name="Han K."/>
            <person name="Lee J."/>
            <person name="Park M."/>
            <person name="Lee H.A."/>
            <person name="Lee H.Y."/>
            <person name="Lee Y."/>
            <person name="Oh S."/>
            <person name="Lee J.H."/>
            <person name="Choi E."/>
            <person name="Choi E."/>
            <person name="Lee S.E."/>
            <person name="Jeon J."/>
            <person name="Kim H."/>
            <person name="Choi G."/>
            <person name="Song H."/>
            <person name="Lee J."/>
            <person name="Lee S.C."/>
            <person name="Kwon J.K."/>
            <person name="Lee H.Y."/>
            <person name="Koo N."/>
            <person name="Hong Y."/>
            <person name="Kim R.W."/>
            <person name="Kang W.H."/>
            <person name="Huh J.H."/>
            <person name="Kang B.C."/>
            <person name="Yang T.J."/>
            <person name="Lee Y.H."/>
            <person name="Bennetzen J.L."/>
            <person name="Choi D."/>
        </authorList>
    </citation>
    <scope>NUCLEOTIDE SEQUENCE [LARGE SCALE GENOMIC DNA]</scope>
    <source>
        <strain evidence="3">cv. CM334</strain>
    </source>
</reference>
<dbReference type="PANTHER" id="PTHR36395:SF1">
    <property type="entry name" value="RING-H2 ZINC FINGER PROTEIN"/>
    <property type="match status" value="1"/>
</dbReference>